<dbReference type="AlphaFoldDB" id="A0ABD0UBM0"/>
<accession>A0ABD0UBM0</accession>
<dbReference type="EMBL" id="JANQDX010000017">
    <property type="protein sequence ID" value="KAL0907707.1"/>
    <property type="molecule type" value="Genomic_DNA"/>
</dbReference>
<evidence type="ECO:0000313" key="1">
    <source>
        <dbReference type="EMBL" id="KAL0907707.1"/>
    </source>
</evidence>
<evidence type="ECO:0000313" key="2">
    <source>
        <dbReference type="Proteomes" id="UP001552299"/>
    </source>
</evidence>
<name>A0ABD0UBM0_DENTH</name>
<sequence>MIKFTIAFREIGTYKEVLYSKAHEKYISLKKGTKADITAVLEDELYARFNLVTALSNIEAKNRVKFLEALISGTMDAFKLSTK</sequence>
<comment type="caution">
    <text evidence="1">The sequence shown here is derived from an EMBL/GenBank/DDBJ whole genome shotgun (WGS) entry which is preliminary data.</text>
</comment>
<keyword evidence="2" id="KW-1185">Reference proteome</keyword>
<reference evidence="1 2" key="1">
    <citation type="journal article" date="2024" name="Plant Biotechnol. J.">
        <title>Dendrobium thyrsiflorum genome and its molecular insights into genes involved in important horticultural traits.</title>
        <authorList>
            <person name="Chen B."/>
            <person name="Wang J.Y."/>
            <person name="Zheng P.J."/>
            <person name="Li K.L."/>
            <person name="Liang Y.M."/>
            <person name="Chen X.F."/>
            <person name="Zhang C."/>
            <person name="Zhao X."/>
            <person name="He X."/>
            <person name="Zhang G.Q."/>
            <person name="Liu Z.J."/>
            <person name="Xu Q."/>
        </authorList>
    </citation>
    <scope>NUCLEOTIDE SEQUENCE [LARGE SCALE GENOMIC DNA]</scope>
    <source>
        <strain evidence="1">GZMU011</strain>
    </source>
</reference>
<gene>
    <name evidence="1" type="ORF">M5K25_022137</name>
</gene>
<dbReference type="Proteomes" id="UP001552299">
    <property type="component" value="Unassembled WGS sequence"/>
</dbReference>
<organism evidence="1 2">
    <name type="scientific">Dendrobium thyrsiflorum</name>
    <name type="common">Pinecone-like raceme dendrobium</name>
    <name type="synonym">Orchid</name>
    <dbReference type="NCBI Taxonomy" id="117978"/>
    <lineage>
        <taxon>Eukaryota</taxon>
        <taxon>Viridiplantae</taxon>
        <taxon>Streptophyta</taxon>
        <taxon>Embryophyta</taxon>
        <taxon>Tracheophyta</taxon>
        <taxon>Spermatophyta</taxon>
        <taxon>Magnoliopsida</taxon>
        <taxon>Liliopsida</taxon>
        <taxon>Asparagales</taxon>
        <taxon>Orchidaceae</taxon>
        <taxon>Epidendroideae</taxon>
        <taxon>Malaxideae</taxon>
        <taxon>Dendrobiinae</taxon>
        <taxon>Dendrobium</taxon>
    </lineage>
</organism>
<protein>
    <submittedName>
        <fullName evidence="1">Uncharacterized protein</fullName>
    </submittedName>
</protein>
<proteinExistence type="predicted"/>